<evidence type="ECO:0000256" key="3">
    <source>
        <dbReference type="SAM" id="MobiDB-lite"/>
    </source>
</evidence>
<feature type="domain" description="Bromo" evidence="4">
    <location>
        <begin position="1020"/>
        <end position="1099"/>
    </location>
</feature>
<dbReference type="Proteomes" id="UP000639338">
    <property type="component" value="Unassembled WGS sequence"/>
</dbReference>
<dbReference type="InterPro" id="IPR001487">
    <property type="entry name" value="Bromodomain"/>
</dbReference>
<dbReference type="OrthoDB" id="1742084at2759"/>
<evidence type="ECO:0000259" key="4">
    <source>
        <dbReference type="PROSITE" id="PS50014"/>
    </source>
</evidence>
<evidence type="ECO:0000256" key="2">
    <source>
        <dbReference type="PROSITE-ProRule" id="PRU00035"/>
    </source>
</evidence>
<gene>
    <name evidence="5" type="ORF">HCN44_000122</name>
</gene>
<proteinExistence type="predicted"/>
<dbReference type="InterPro" id="IPR036427">
    <property type="entry name" value="Bromodomain-like_sf"/>
</dbReference>
<dbReference type="SUPFAM" id="SSF47370">
    <property type="entry name" value="Bromodomain"/>
    <property type="match status" value="1"/>
</dbReference>
<dbReference type="EMBL" id="JACMRX010000004">
    <property type="protein sequence ID" value="KAF7990317.1"/>
    <property type="molecule type" value="Genomic_DNA"/>
</dbReference>
<organism evidence="5 6">
    <name type="scientific">Aphidius gifuensis</name>
    <name type="common">Parasitoid wasp</name>
    <dbReference type="NCBI Taxonomy" id="684658"/>
    <lineage>
        <taxon>Eukaryota</taxon>
        <taxon>Metazoa</taxon>
        <taxon>Ecdysozoa</taxon>
        <taxon>Arthropoda</taxon>
        <taxon>Hexapoda</taxon>
        <taxon>Insecta</taxon>
        <taxon>Pterygota</taxon>
        <taxon>Neoptera</taxon>
        <taxon>Endopterygota</taxon>
        <taxon>Hymenoptera</taxon>
        <taxon>Apocrita</taxon>
        <taxon>Ichneumonoidea</taxon>
        <taxon>Braconidae</taxon>
        <taxon>Aphidiinae</taxon>
        <taxon>Aphidius</taxon>
    </lineage>
</organism>
<evidence type="ECO:0000313" key="6">
    <source>
        <dbReference type="Proteomes" id="UP000639338"/>
    </source>
</evidence>
<reference evidence="5 6" key="1">
    <citation type="submission" date="2020-08" db="EMBL/GenBank/DDBJ databases">
        <title>Aphidius gifuensis genome sequencing and assembly.</title>
        <authorList>
            <person name="Du Z."/>
        </authorList>
    </citation>
    <scope>NUCLEOTIDE SEQUENCE [LARGE SCALE GENOMIC DNA]</scope>
    <source>
        <strain evidence="5">YNYX2018</strain>
        <tissue evidence="5">Adults</tissue>
    </source>
</reference>
<feature type="region of interest" description="Disordered" evidence="3">
    <location>
        <begin position="830"/>
        <end position="858"/>
    </location>
</feature>
<feature type="compositionally biased region" description="Acidic residues" evidence="3">
    <location>
        <begin position="836"/>
        <end position="845"/>
    </location>
</feature>
<keyword evidence="6" id="KW-1185">Reference proteome</keyword>
<dbReference type="Pfam" id="PF00439">
    <property type="entry name" value="Bromodomain"/>
    <property type="match status" value="1"/>
</dbReference>
<protein>
    <recommendedName>
        <fullName evidence="4">Bromo domain-containing protein</fullName>
    </recommendedName>
</protein>
<keyword evidence="1 2" id="KW-0103">Bromodomain</keyword>
<comment type="caution">
    <text evidence="5">The sequence shown here is derived from an EMBL/GenBank/DDBJ whole genome shotgun (WGS) entry which is preliminary data.</text>
</comment>
<evidence type="ECO:0000256" key="1">
    <source>
        <dbReference type="ARBA" id="ARBA00023117"/>
    </source>
</evidence>
<accession>A0A835CNJ2</accession>
<name>A0A835CNJ2_APHGI</name>
<dbReference type="Gene3D" id="1.20.920.10">
    <property type="entry name" value="Bromodomain-like"/>
    <property type="match status" value="1"/>
</dbReference>
<dbReference type="PROSITE" id="PS50014">
    <property type="entry name" value="BROMODOMAIN_2"/>
    <property type="match status" value="1"/>
</dbReference>
<dbReference type="SMART" id="SM00297">
    <property type="entry name" value="BROMO"/>
    <property type="match status" value="1"/>
</dbReference>
<dbReference type="AlphaFoldDB" id="A0A835CNJ2"/>
<evidence type="ECO:0000313" key="5">
    <source>
        <dbReference type="EMBL" id="KAF7990317.1"/>
    </source>
</evidence>
<sequence>MVYPTIPIESSSRSQLEIPPVHQISSPSQLHQQQQHILYPTFGTIPSVYSQGNIPFQNQCNQFDPRHHQATNIALRTTQELRAMQKNTKWQTKVRAPKVKEFLGIQNNIQQQYVQSPMMLYDSSHLTPSQSSLSPVYLSQSAYSQAPYLTEPFTQFTPTHQYYKPPEFQTFCLIPERQNSIGQYNQPIHQQSYYNVKSKFQLSTSTVCPTNNIDNEKYLPLSSSSSSSLINDNSKKIIQQNNHINYDIDKKNNNDKKSEKMVSELCNTYDYDDKIQAKSLNIKQEIKNDNFYNEIPENKQDDIDNTKYSDLIKKLMYWACNEADMILKNSNLITTKETSLLNLLSATKIALEKSSTCLPLYSGDKIFYQDLINSLMRICNGWLLLDHYLNRQNLINEKYDKDMIDSFKLWETSSHNLIINLVKTFIKINKNCHDKIDDNCTISSSIPGDVSLYLNNGIFGNFTIGKTAQLSYQQIIKNPSRNIIYPSMQNYEQKYHWPPIVRDNKLKSKWTVTDSNTTNKINDSYSLKNILNNDIINQRQHNIIIPQVIESTTTTSSSSIDNSIPIFNNLNIDEKSGINVANRMTLLSKIENKKKDDTMEGETINLSALFASMRNNKNLETNTLYNNSWWQTNTNITTTKLHHHHHQNVEFKMDANKQIRTLKNMRTIQSAPWTANYIFNDGNSKNNDNDNLQIYMKPGSYNVPKKNYHLNNSKNDLSKNIYLPVDQSIQLKSNDEISCLPTVKTSQSLNNLSEKINVSFTAGSSLTNPNDIAWKAACASAEYILGSLSVNETTTNTKKIDDKTTDNDGKIDNYFTSQWQYKNFNKTDGEVSSYEASDDDSDDFELSNNKNSNDDTQKSHFKTDSWLIKTLNASTIINNNNINDKIVDDVDKKINDDKAISSDKTFDNNGKVTYSETVRKIPSNTKLSAAKKISTECIDESYQSMSSFTSLDDSKIVKINESSTPKIINDKACKVKKNNKNYQNCDKGWSVWYTSKKKQNTLTIEGFVIEKLTNIHKTLWKLDSSKIFKYPSSNLKLTNGYSKVTIDHYRKIIKNPIFLDTIGYKLKNNVYRKMEHVIKDFRKVVNNSKIYYKNNKDVIEKIESMSRKLEELINQHFSDTNRVSNNNEEINKSSSKQLTNCVNNNPTIVDEKKILTSNNRPSKSINCSKSQLTNVT</sequence>